<dbReference type="PANTHER" id="PTHR43335:SF4">
    <property type="entry name" value="ABC TRANSPORTER, ATP-BINDING PROTEIN"/>
    <property type="match status" value="1"/>
</dbReference>
<dbReference type="PANTHER" id="PTHR43335">
    <property type="entry name" value="ABC TRANSPORTER, ATP-BINDING PROTEIN"/>
    <property type="match status" value="1"/>
</dbReference>
<dbReference type="GO" id="GO:0016887">
    <property type="term" value="F:ATP hydrolysis activity"/>
    <property type="evidence" value="ECO:0007669"/>
    <property type="project" value="InterPro"/>
</dbReference>
<dbReference type="GO" id="GO:0005524">
    <property type="term" value="F:ATP binding"/>
    <property type="evidence" value="ECO:0007669"/>
    <property type="project" value="UniProtKB-KW"/>
</dbReference>
<dbReference type="PROSITE" id="PS50893">
    <property type="entry name" value="ABC_TRANSPORTER_2"/>
    <property type="match status" value="1"/>
</dbReference>
<accession>A0A078M8W5</accession>
<organism evidence="6">
    <name type="scientific">Pseudomonas saudimassiliensis</name>
    <dbReference type="NCBI Taxonomy" id="1461581"/>
    <lineage>
        <taxon>Bacteria</taxon>
        <taxon>Pseudomonadati</taxon>
        <taxon>Pseudomonadota</taxon>
        <taxon>Gammaproteobacteria</taxon>
        <taxon>Pseudomonadales</taxon>
        <taxon>Pseudomonadaceae</taxon>
        <taxon>Pseudomonas</taxon>
    </lineage>
</organism>
<feature type="domain" description="ABC transporter" evidence="5">
    <location>
        <begin position="2"/>
        <end position="233"/>
    </location>
</feature>
<dbReference type="InterPro" id="IPR027417">
    <property type="entry name" value="P-loop_NTPase"/>
</dbReference>
<dbReference type="EMBL" id="LM997413">
    <property type="protein sequence ID" value="CEA01126.1"/>
    <property type="molecule type" value="Genomic_DNA"/>
</dbReference>
<dbReference type="Pfam" id="PF00005">
    <property type="entry name" value="ABC_tran"/>
    <property type="match status" value="1"/>
</dbReference>
<evidence type="ECO:0000256" key="3">
    <source>
        <dbReference type="ARBA" id="ARBA00022741"/>
    </source>
</evidence>
<dbReference type="SUPFAM" id="SSF52540">
    <property type="entry name" value="P-loop containing nucleoside triphosphate hydrolases"/>
    <property type="match status" value="1"/>
</dbReference>
<reference evidence="6" key="1">
    <citation type="submission" date="2014-07" db="EMBL/GenBank/DDBJ databases">
        <authorList>
            <person name="Urmite Genomes Urmite Genomes"/>
        </authorList>
    </citation>
    <scope>NUCLEOTIDE SEQUENCE</scope>
    <source>
        <strain evidence="6">12M76_air</strain>
    </source>
</reference>
<comment type="similarity">
    <text evidence="1">Belongs to the ABC transporter superfamily.</text>
</comment>
<dbReference type="EMBL" id="LK391969">
    <property type="protein sequence ID" value="CEF25406.1"/>
    <property type="molecule type" value="Genomic_DNA"/>
</dbReference>
<evidence type="ECO:0000256" key="1">
    <source>
        <dbReference type="ARBA" id="ARBA00005417"/>
    </source>
</evidence>
<dbReference type="InterPro" id="IPR003439">
    <property type="entry name" value="ABC_transporter-like_ATP-bd"/>
</dbReference>
<sequence length="309" mass="33904">MIKINSLTKRFGDHVAVDNLSFEVQPGEVLGFLGPNGAGKSTTMKMLTGFLTPDGGSASICGFDISTQILQAQRQMGYLPEGAPCYGDMRVQRFLEFIAEVRGLRGADKQRQVERAVEQVELQGVLGQSIDTLSKGFKRRVGLAQAILHDPKVLILDEPTDGLDPNQKHQVRQLIQQLASDSNKIVVISTHILEEVSAVCTRAVVIARGRLLADGPPDELEARSKYHQAVTVLLQQPVDSQPLLGLPGVKEVEVLRDGHQLTVIAEPGAIIFPSVGEYARQQQWQVKELSVERGRLDEVFRRLTAEEAA</sequence>
<keyword evidence="2" id="KW-0813">Transport</keyword>
<keyword evidence="3" id="KW-0547">Nucleotide-binding</keyword>
<gene>
    <name evidence="6" type="ORF">BN1049_00308</name>
</gene>
<proteinExistence type="inferred from homology"/>
<protein>
    <submittedName>
        <fullName evidence="6">ABC transporter ATP-binding protein</fullName>
    </submittedName>
</protein>
<dbReference type="RefSeq" id="WP_044497966.1">
    <property type="nucleotide sequence ID" value="NZ_LK391969.1"/>
</dbReference>
<dbReference type="Gene3D" id="3.40.50.300">
    <property type="entry name" value="P-loop containing nucleotide triphosphate hydrolases"/>
    <property type="match status" value="1"/>
</dbReference>
<keyword evidence="4 6" id="KW-0067">ATP-binding</keyword>
<dbReference type="InterPro" id="IPR003593">
    <property type="entry name" value="AAA+_ATPase"/>
</dbReference>
<evidence type="ECO:0000313" key="6">
    <source>
        <dbReference type="EMBL" id="CEA01126.1"/>
    </source>
</evidence>
<name>A0A078M8W5_9PSED</name>
<dbReference type="PATRIC" id="fig|1461581.3.peg.302"/>
<evidence type="ECO:0000256" key="4">
    <source>
        <dbReference type="ARBA" id="ARBA00022840"/>
    </source>
</evidence>
<dbReference type="CDD" id="cd03230">
    <property type="entry name" value="ABC_DR_subfamily_A"/>
    <property type="match status" value="1"/>
</dbReference>
<evidence type="ECO:0000256" key="2">
    <source>
        <dbReference type="ARBA" id="ARBA00022448"/>
    </source>
</evidence>
<dbReference type="AlphaFoldDB" id="A0A078M8W5"/>
<evidence type="ECO:0000259" key="5">
    <source>
        <dbReference type="PROSITE" id="PS50893"/>
    </source>
</evidence>
<dbReference type="SMART" id="SM00382">
    <property type="entry name" value="AAA"/>
    <property type="match status" value="1"/>
</dbReference>
<dbReference type="OrthoDB" id="9781337at2"/>